<evidence type="ECO:0000259" key="6">
    <source>
        <dbReference type="PROSITE" id="PS50178"/>
    </source>
</evidence>
<name>A0A834RFU9_SARSC</name>
<feature type="region of interest" description="Disordered" evidence="5">
    <location>
        <begin position="31"/>
        <end position="87"/>
    </location>
</feature>
<proteinExistence type="predicted"/>
<dbReference type="CDD" id="cd15734">
    <property type="entry name" value="FYVE_ZFYV1"/>
    <property type="match status" value="2"/>
</dbReference>
<dbReference type="Proteomes" id="UP000070412">
    <property type="component" value="Unassembled WGS sequence"/>
</dbReference>
<gene>
    <name evidence="7" type="ORF">SSS_4419</name>
</gene>
<dbReference type="Pfam" id="PF01363">
    <property type="entry name" value="FYVE"/>
    <property type="match status" value="2"/>
</dbReference>
<dbReference type="InterPro" id="IPR042427">
    <property type="entry name" value="ZFYV1"/>
</dbReference>
<keyword evidence="3" id="KW-0862">Zinc</keyword>
<dbReference type="PANTHER" id="PTHR46624">
    <property type="entry name" value="AGAP002036-PA"/>
    <property type="match status" value="1"/>
</dbReference>
<protein>
    <submittedName>
        <fullName evidence="7">Zinc finger FYVE domain-containing protein 1</fullName>
    </submittedName>
</protein>
<reference evidence="7" key="2">
    <citation type="submission" date="2020-01" db="EMBL/GenBank/DDBJ databases">
        <authorList>
            <person name="Korhonen P.K.K."/>
            <person name="Guangxu M.G."/>
            <person name="Wang T.W."/>
            <person name="Stroehlein A.J.S."/>
            <person name="Young N.D."/>
            <person name="Ang C.-S.A."/>
            <person name="Fernando D.W.F."/>
            <person name="Lu H.L."/>
            <person name="Taylor S.T."/>
            <person name="Ehtesham M.E.M."/>
            <person name="Najaraj S.H.N."/>
            <person name="Harsha G.H.G."/>
            <person name="Madugundu A.M."/>
            <person name="Renuse S.R."/>
            <person name="Holt D.H."/>
            <person name="Pandey A.P."/>
            <person name="Papenfuss A.P."/>
            <person name="Gasser R.B.G."/>
            <person name="Fischer K.F."/>
        </authorList>
    </citation>
    <scope>NUCLEOTIDE SEQUENCE</scope>
    <source>
        <strain evidence="7">SSS_KF_BRIS2020</strain>
    </source>
</reference>
<evidence type="ECO:0000256" key="2">
    <source>
        <dbReference type="ARBA" id="ARBA00022771"/>
    </source>
</evidence>
<dbReference type="PROSITE" id="PS50178">
    <property type="entry name" value="ZF_FYVE"/>
    <property type="match status" value="2"/>
</dbReference>
<dbReference type="AlphaFoldDB" id="A0A834RFU9"/>
<dbReference type="InterPro" id="IPR027417">
    <property type="entry name" value="P-loop_NTPase"/>
</dbReference>
<dbReference type="PANTHER" id="PTHR46624:SF4">
    <property type="entry name" value="FYVE-TYPE DOMAIN-CONTAINING PROTEIN"/>
    <property type="match status" value="1"/>
</dbReference>
<dbReference type="InterPro" id="IPR000306">
    <property type="entry name" value="Znf_FYVE"/>
</dbReference>
<sequence>MSRHNCSNRIKVIAQNRESDQLISNESNRYFDEDKLFSTSPSSSDPLAELGDSSEPKPYDSVFLHSNESSKKREKKRQILEPDGHMNSLFDEIDHQNLYSDSQRITRKSAKKHRKHNAKQKKNHISPPSLSSSDDNSSEGYASSSISKNCLNRNEKHQKQNKMTNGDYLRPSSPSITLDGEDDCQEKSDSLFQIESESNINASDGRSKATIISASPVQIFNDTIEISKEHNLLPDVAQLSLESSASLRKSKTSALDMNAFMDRNEKNSSSSSNEIYEKPESFLLIDERELLQVKSEEEFLNKLGCSPNTLVKVVSIFGNTGEGKSHTLNYTFYDCQEVFHTSPTQNSCTIGIWCAYDRCRRVITIDTEGLLGLSENNNHRTRLLLKVLAISDVIIYRTRAERLHNDLFTFLGSASKAYIKHFAKELRAASKRCHLQCTLSDLGPVVIVFHETVYTDVLRIENDLAPEDFIRQRFGRMSLSTEAYSGFEYVGVQTLKLPTDFTVLQNSVQKHLTNSTVRSARTPSVIFNALKVLSNKFSGEITQISLNPFPDEYFTCSQHCLSCKSRCVLSINHSYDGIPHKSDSKCKYQHQYSNQIFYCRSCFERGEEIVVIPKAYSSIDSTWVGFAKYAWAGFVLECQFCGIIYRSRQYWYGNKEPTEQSTIQKEILHVWEDQPSPNQCVQQNSAQKMVDSMNYLSETMQNISAKPSKMIGDWMADQINPSYWVPNARIMHCGKCQKEFEQLEKKHHCRRCGGGFCEECSSKYQPVPERGWGDNPVRVCDICFERGQRNPETHNGEITVRKMSEALQTTLGTVFQTIDYSLGWIKDSARPEYWIPDKDITNCFLCKTEFNEKIPIHHCRACGQGVCDICSQHRKTVPSRGWDTPVRVCNFCSVKKTIAF</sequence>
<keyword evidence="9" id="KW-1185">Reference proteome</keyword>
<dbReference type="GO" id="GO:0140042">
    <property type="term" value="P:lipid droplet formation"/>
    <property type="evidence" value="ECO:0007669"/>
    <property type="project" value="TreeGrafter"/>
</dbReference>
<dbReference type="InterPro" id="IPR013083">
    <property type="entry name" value="Znf_RING/FYVE/PHD"/>
</dbReference>
<dbReference type="Gene3D" id="3.30.40.10">
    <property type="entry name" value="Zinc/RING finger domain, C3HC4 (zinc finger)"/>
    <property type="match status" value="2"/>
</dbReference>
<dbReference type="OrthoDB" id="68108at2759"/>
<feature type="compositionally biased region" description="Low complexity" evidence="5">
    <location>
        <begin position="126"/>
        <end position="145"/>
    </location>
</feature>
<dbReference type="GO" id="GO:0005547">
    <property type="term" value="F:phosphatidylinositol-3,4,5-trisphosphate binding"/>
    <property type="evidence" value="ECO:0007669"/>
    <property type="project" value="TreeGrafter"/>
</dbReference>
<dbReference type="InterPro" id="IPR011011">
    <property type="entry name" value="Znf_FYVE_PHD"/>
</dbReference>
<feature type="compositionally biased region" description="Basic residues" evidence="5">
    <location>
        <begin position="105"/>
        <end position="124"/>
    </location>
</feature>
<dbReference type="EMBL" id="WVUK01000044">
    <property type="protein sequence ID" value="KAF7495896.1"/>
    <property type="molecule type" value="Genomic_DNA"/>
</dbReference>
<reference evidence="8" key="3">
    <citation type="submission" date="2022-06" db="UniProtKB">
        <authorList>
            <consortium name="EnsemblMetazoa"/>
        </authorList>
    </citation>
    <scope>IDENTIFICATION</scope>
</reference>
<evidence type="ECO:0000313" key="7">
    <source>
        <dbReference type="EMBL" id="KAF7495896.1"/>
    </source>
</evidence>
<dbReference type="GO" id="GO:0032266">
    <property type="term" value="F:phosphatidylinositol-3-phosphate binding"/>
    <property type="evidence" value="ECO:0007669"/>
    <property type="project" value="TreeGrafter"/>
</dbReference>
<dbReference type="GO" id="GO:0043325">
    <property type="term" value="F:phosphatidylinositol-3,4-bisphosphate binding"/>
    <property type="evidence" value="ECO:0007669"/>
    <property type="project" value="TreeGrafter"/>
</dbReference>
<evidence type="ECO:0000256" key="1">
    <source>
        <dbReference type="ARBA" id="ARBA00022723"/>
    </source>
</evidence>
<dbReference type="SUPFAM" id="SSF57903">
    <property type="entry name" value="FYVE/PHD zinc finger"/>
    <property type="match status" value="2"/>
</dbReference>
<dbReference type="SMART" id="SM00064">
    <property type="entry name" value="FYVE"/>
    <property type="match status" value="2"/>
</dbReference>
<dbReference type="GO" id="GO:0005811">
    <property type="term" value="C:lipid droplet"/>
    <property type="evidence" value="ECO:0007669"/>
    <property type="project" value="TreeGrafter"/>
</dbReference>
<evidence type="ECO:0000313" key="8">
    <source>
        <dbReference type="EnsemblMetazoa" id="KAF7495896.1"/>
    </source>
</evidence>
<feature type="domain" description="FYVE-type" evidence="6">
    <location>
        <begin position="837"/>
        <end position="897"/>
    </location>
</feature>
<evidence type="ECO:0000256" key="3">
    <source>
        <dbReference type="ARBA" id="ARBA00022833"/>
    </source>
</evidence>
<dbReference type="EnsemblMetazoa" id="SSS_4419s_mrna">
    <property type="protein sequence ID" value="KAF7495896.1"/>
    <property type="gene ID" value="SSS_4419"/>
</dbReference>
<reference evidence="9" key="1">
    <citation type="journal article" date="2020" name="PLoS Negl. Trop. Dis.">
        <title>High-quality nuclear genome for Sarcoptes scabiei-A critical resource for a neglected parasite.</title>
        <authorList>
            <person name="Korhonen P.K."/>
            <person name="Gasser R.B."/>
            <person name="Ma G."/>
            <person name="Wang T."/>
            <person name="Stroehlein A.J."/>
            <person name="Young N.D."/>
            <person name="Ang C.S."/>
            <person name="Fernando D.D."/>
            <person name="Lu H.C."/>
            <person name="Taylor S."/>
            <person name="Reynolds S.L."/>
            <person name="Mofiz E."/>
            <person name="Najaraj S.H."/>
            <person name="Gowda H."/>
            <person name="Madugundu A."/>
            <person name="Renuse S."/>
            <person name="Holt D."/>
            <person name="Pandey A."/>
            <person name="Papenfuss A.T."/>
            <person name="Fischer K."/>
        </authorList>
    </citation>
    <scope>NUCLEOTIDE SEQUENCE [LARGE SCALE GENOMIC DNA]</scope>
</reference>
<dbReference type="GO" id="GO:0005545">
    <property type="term" value="F:1-phosphatidylinositol binding"/>
    <property type="evidence" value="ECO:0007669"/>
    <property type="project" value="TreeGrafter"/>
</dbReference>
<dbReference type="GO" id="GO:0008270">
    <property type="term" value="F:zinc ion binding"/>
    <property type="evidence" value="ECO:0007669"/>
    <property type="project" value="UniProtKB-KW"/>
</dbReference>
<dbReference type="InterPro" id="IPR017455">
    <property type="entry name" value="Znf_FYVE-rel"/>
</dbReference>
<dbReference type="Gene3D" id="3.40.50.300">
    <property type="entry name" value="P-loop containing nucleotide triphosphate hydrolases"/>
    <property type="match status" value="1"/>
</dbReference>
<organism evidence="7">
    <name type="scientific">Sarcoptes scabiei</name>
    <name type="common">Itch mite</name>
    <name type="synonym">Acarus scabiei</name>
    <dbReference type="NCBI Taxonomy" id="52283"/>
    <lineage>
        <taxon>Eukaryota</taxon>
        <taxon>Metazoa</taxon>
        <taxon>Ecdysozoa</taxon>
        <taxon>Arthropoda</taxon>
        <taxon>Chelicerata</taxon>
        <taxon>Arachnida</taxon>
        <taxon>Acari</taxon>
        <taxon>Acariformes</taxon>
        <taxon>Sarcoptiformes</taxon>
        <taxon>Astigmata</taxon>
        <taxon>Psoroptidia</taxon>
        <taxon>Sarcoptoidea</taxon>
        <taxon>Sarcoptidae</taxon>
        <taxon>Sarcoptinae</taxon>
        <taxon>Sarcoptes</taxon>
    </lineage>
</organism>
<keyword evidence="1" id="KW-0479">Metal-binding</keyword>
<accession>A0A834RFU9</accession>
<feature type="domain" description="FYVE-type" evidence="6">
    <location>
        <begin position="727"/>
        <end position="788"/>
    </location>
</feature>
<dbReference type="OMA" id="SYWIPDS"/>
<evidence type="ECO:0000313" key="9">
    <source>
        <dbReference type="Proteomes" id="UP000070412"/>
    </source>
</evidence>
<dbReference type="SUPFAM" id="SSF52540">
    <property type="entry name" value="P-loop containing nucleoside triphosphate hydrolases"/>
    <property type="match status" value="1"/>
</dbReference>
<feature type="region of interest" description="Disordered" evidence="5">
    <location>
        <begin position="99"/>
        <end position="187"/>
    </location>
</feature>
<evidence type="ECO:0000256" key="5">
    <source>
        <dbReference type="SAM" id="MobiDB-lite"/>
    </source>
</evidence>
<evidence type="ECO:0000256" key="4">
    <source>
        <dbReference type="PROSITE-ProRule" id="PRU00091"/>
    </source>
</evidence>
<keyword evidence="2 4" id="KW-0863">Zinc-finger</keyword>